<dbReference type="EMBL" id="JAOYFB010000036">
    <property type="protein sequence ID" value="KAK4019275.1"/>
    <property type="molecule type" value="Genomic_DNA"/>
</dbReference>
<comment type="caution">
    <text evidence="1">The sequence shown here is derived from an EMBL/GenBank/DDBJ whole genome shotgun (WGS) entry which is preliminary data.</text>
</comment>
<gene>
    <name evidence="1" type="ORF">OUZ56_001301</name>
</gene>
<reference evidence="1 2" key="1">
    <citation type="journal article" date="2023" name="Nucleic Acids Res.">
        <title>The hologenome of Daphnia magna reveals possible DNA methylation and microbiome-mediated evolution of the host genome.</title>
        <authorList>
            <person name="Chaturvedi A."/>
            <person name="Li X."/>
            <person name="Dhandapani V."/>
            <person name="Marshall H."/>
            <person name="Kissane S."/>
            <person name="Cuenca-Cambronero M."/>
            <person name="Asole G."/>
            <person name="Calvet F."/>
            <person name="Ruiz-Romero M."/>
            <person name="Marangio P."/>
            <person name="Guigo R."/>
            <person name="Rago D."/>
            <person name="Mirbahai L."/>
            <person name="Eastwood N."/>
            <person name="Colbourne J.K."/>
            <person name="Zhou J."/>
            <person name="Mallon E."/>
            <person name="Orsini L."/>
        </authorList>
    </citation>
    <scope>NUCLEOTIDE SEQUENCE [LARGE SCALE GENOMIC DNA]</scope>
    <source>
        <strain evidence="1">LRV0_1</strain>
    </source>
</reference>
<protein>
    <submittedName>
        <fullName evidence="1">Uncharacterized protein</fullName>
    </submittedName>
</protein>
<dbReference type="Proteomes" id="UP001234178">
    <property type="component" value="Unassembled WGS sequence"/>
</dbReference>
<keyword evidence="2" id="KW-1185">Reference proteome</keyword>
<organism evidence="1 2">
    <name type="scientific">Daphnia magna</name>
    <dbReference type="NCBI Taxonomy" id="35525"/>
    <lineage>
        <taxon>Eukaryota</taxon>
        <taxon>Metazoa</taxon>
        <taxon>Ecdysozoa</taxon>
        <taxon>Arthropoda</taxon>
        <taxon>Crustacea</taxon>
        <taxon>Branchiopoda</taxon>
        <taxon>Diplostraca</taxon>
        <taxon>Cladocera</taxon>
        <taxon>Anomopoda</taxon>
        <taxon>Daphniidae</taxon>
        <taxon>Daphnia</taxon>
    </lineage>
</organism>
<evidence type="ECO:0000313" key="2">
    <source>
        <dbReference type="Proteomes" id="UP001234178"/>
    </source>
</evidence>
<evidence type="ECO:0000313" key="1">
    <source>
        <dbReference type="EMBL" id="KAK4019275.1"/>
    </source>
</evidence>
<name>A0ABR0A2A7_9CRUS</name>
<sequence>MQQDREKLEISVGGIAQGIRLPTLVQSIQITTPFCRASTLPLTKTLWRAAAAERNAALSSVGAHIDHQVKST</sequence>
<accession>A0ABR0A2A7</accession>
<proteinExistence type="predicted"/>